<gene>
    <name evidence="1" type="ORF">DPMN_060987</name>
</gene>
<dbReference type="Proteomes" id="UP000828390">
    <property type="component" value="Unassembled WGS sequence"/>
</dbReference>
<keyword evidence="2" id="KW-1185">Reference proteome</keyword>
<proteinExistence type="predicted"/>
<protein>
    <submittedName>
        <fullName evidence="1">Uncharacterized protein</fullName>
    </submittedName>
</protein>
<name>A0A9D4HI21_DREPO</name>
<accession>A0A9D4HI21</accession>
<organism evidence="1 2">
    <name type="scientific">Dreissena polymorpha</name>
    <name type="common">Zebra mussel</name>
    <name type="synonym">Mytilus polymorpha</name>
    <dbReference type="NCBI Taxonomy" id="45954"/>
    <lineage>
        <taxon>Eukaryota</taxon>
        <taxon>Metazoa</taxon>
        <taxon>Spiralia</taxon>
        <taxon>Lophotrochozoa</taxon>
        <taxon>Mollusca</taxon>
        <taxon>Bivalvia</taxon>
        <taxon>Autobranchia</taxon>
        <taxon>Heteroconchia</taxon>
        <taxon>Euheterodonta</taxon>
        <taxon>Imparidentia</taxon>
        <taxon>Neoheterodontei</taxon>
        <taxon>Myida</taxon>
        <taxon>Dreissenoidea</taxon>
        <taxon>Dreissenidae</taxon>
        <taxon>Dreissena</taxon>
    </lineage>
</organism>
<evidence type="ECO:0000313" key="1">
    <source>
        <dbReference type="EMBL" id="KAH3718188.1"/>
    </source>
</evidence>
<reference evidence="1" key="2">
    <citation type="submission" date="2020-11" db="EMBL/GenBank/DDBJ databases">
        <authorList>
            <person name="McCartney M.A."/>
            <person name="Auch B."/>
            <person name="Kono T."/>
            <person name="Mallez S."/>
            <person name="Becker A."/>
            <person name="Gohl D.M."/>
            <person name="Silverstein K.A.T."/>
            <person name="Koren S."/>
            <person name="Bechman K.B."/>
            <person name="Herman A."/>
            <person name="Abrahante J.E."/>
            <person name="Garbe J."/>
        </authorList>
    </citation>
    <scope>NUCLEOTIDE SEQUENCE</scope>
    <source>
        <strain evidence="1">Duluth1</strain>
        <tissue evidence="1">Whole animal</tissue>
    </source>
</reference>
<comment type="caution">
    <text evidence="1">The sequence shown here is derived from an EMBL/GenBank/DDBJ whole genome shotgun (WGS) entry which is preliminary data.</text>
</comment>
<sequence>MRTTNGCDSALYLTTFGVLSSSQPDIAVLEEIFYAGNRTLSRCIGGWRASASRAVSAL</sequence>
<dbReference type="EMBL" id="JAIWYP010000013">
    <property type="protein sequence ID" value="KAH3718188.1"/>
    <property type="molecule type" value="Genomic_DNA"/>
</dbReference>
<reference evidence="1" key="1">
    <citation type="journal article" date="2019" name="bioRxiv">
        <title>The Genome of the Zebra Mussel, Dreissena polymorpha: A Resource for Invasive Species Research.</title>
        <authorList>
            <person name="McCartney M.A."/>
            <person name="Auch B."/>
            <person name="Kono T."/>
            <person name="Mallez S."/>
            <person name="Zhang Y."/>
            <person name="Obille A."/>
            <person name="Becker A."/>
            <person name="Abrahante J.E."/>
            <person name="Garbe J."/>
            <person name="Badalamenti J.P."/>
            <person name="Herman A."/>
            <person name="Mangelson H."/>
            <person name="Liachko I."/>
            <person name="Sullivan S."/>
            <person name="Sone E.D."/>
            <person name="Koren S."/>
            <person name="Silverstein K.A.T."/>
            <person name="Beckman K.B."/>
            <person name="Gohl D.M."/>
        </authorList>
    </citation>
    <scope>NUCLEOTIDE SEQUENCE</scope>
    <source>
        <strain evidence="1">Duluth1</strain>
        <tissue evidence="1">Whole animal</tissue>
    </source>
</reference>
<dbReference type="AlphaFoldDB" id="A0A9D4HI21"/>
<evidence type="ECO:0000313" key="2">
    <source>
        <dbReference type="Proteomes" id="UP000828390"/>
    </source>
</evidence>